<feature type="non-terminal residue" evidence="6">
    <location>
        <position position="519"/>
    </location>
</feature>
<dbReference type="STRING" id="5539.A0A3E2H4Q3"/>
<feature type="compositionally biased region" description="Polar residues" evidence="4">
    <location>
        <begin position="21"/>
        <end position="34"/>
    </location>
</feature>
<evidence type="ECO:0000256" key="4">
    <source>
        <dbReference type="SAM" id="MobiDB-lite"/>
    </source>
</evidence>
<dbReference type="InterPro" id="IPR038635">
    <property type="entry name" value="CCR4-NOT_su2/3/5_C_sf"/>
</dbReference>
<feature type="compositionally biased region" description="Polar residues" evidence="4">
    <location>
        <begin position="154"/>
        <end position="174"/>
    </location>
</feature>
<evidence type="ECO:0000259" key="5">
    <source>
        <dbReference type="Pfam" id="PF04153"/>
    </source>
</evidence>
<feature type="compositionally biased region" description="Polar residues" evidence="4">
    <location>
        <begin position="316"/>
        <end position="327"/>
    </location>
</feature>
<dbReference type="GO" id="GO:0030015">
    <property type="term" value="C:CCR4-NOT core complex"/>
    <property type="evidence" value="ECO:0007669"/>
    <property type="project" value="InterPro"/>
</dbReference>
<feature type="compositionally biased region" description="Polar residues" evidence="4">
    <location>
        <begin position="69"/>
        <end position="90"/>
    </location>
</feature>
<feature type="compositionally biased region" description="Gly residues" evidence="4">
    <location>
        <begin position="53"/>
        <end position="66"/>
    </location>
</feature>
<feature type="compositionally biased region" description="Polar residues" evidence="4">
    <location>
        <begin position="237"/>
        <end position="247"/>
    </location>
</feature>
<dbReference type="OMA" id="RGVYLLW"/>
<dbReference type="AlphaFoldDB" id="A0A3E2H4Q3"/>
<dbReference type="FunFam" id="2.30.30.1020:FF:000007">
    <property type="entry name" value="Putative not2 family protein"/>
    <property type="match status" value="1"/>
</dbReference>
<feature type="compositionally biased region" description="Low complexity" evidence="4">
    <location>
        <begin position="277"/>
        <end position="287"/>
    </location>
</feature>
<feature type="compositionally biased region" description="Polar residues" evidence="4">
    <location>
        <begin position="204"/>
        <end position="222"/>
    </location>
</feature>
<organism evidence="6 7">
    <name type="scientific">Scytalidium lignicola</name>
    <name type="common">Hyphomycete</name>
    <dbReference type="NCBI Taxonomy" id="5539"/>
    <lineage>
        <taxon>Eukaryota</taxon>
        <taxon>Fungi</taxon>
        <taxon>Dikarya</taxon>
        <taxon>Ascomycota</taxon>
        <taxon>Pezizomycotina</taxon>
        <taxon>Leotiomycetes</taxon>
        <taxon>Leotiomycetes incertae sedis</taxon>
        <taxon>Scytalidium</taxon>
    </lineage>
</organism>
<evidence type="ECO:0000313" key="7">
    <source>
        <dbReference type="Proteomes" id="UP000258309"/>
    </source>
</evidence>
<name>A0A3E2H4Q3_SCYLI</name>
<dbReference type="GO" id="GO:0006355">
    <property type="term" value="P:regulation of DNA-templated transcription"/>
    <property type="evidence" value="ECO:0007669"/>
    <property type="project" value="InterPro"/>
</dbReference>
<feature type="compositionally biased region" description="Polar residues" evidence="4">
    <location>
        <begin position="265"/>
        <end position="276"/>
    </location>
</feature>
<dbReference type="Proteomes" id="UP000258309">
    <property type="component" value="Unassembled WGS sequence"/>
</dbReference>
<feature type="region of interest" description="Disordered" evidence="4">
    <location>
        <begin position="1"/>
        <end position="114"/>
    </location>
</feature>
<proteinExistence type="inferred from homology"/>
<dbReference type="InterPro" id="IPR007282">
    <property type="entry name" value="NOT2/3/5_C"/>
</dbReference>
<keyword evidence="2" id="KW-0805">Transcription regulation</keyword>
<dbReference type="OrthoDB" id="258627at2759"/>
<evidence type="ECO:0000256" key="3">
    <source>
        <dbReference type="ARBA" id="ARBA00023163"/>
    </source>
</evidence>
<dbReference type="EMBL" id="NCSJ02000169">
    <property type="protein sequence ID" value="RFU28277.1"/>
    <property type="molecule type" value="Genomic_DNA"/>
</dbReference>
<gene>
    <name evidence="6" type="ORF">B7463_g8050</name>
</gene>
<evidence type="ECO:0000313" key="6">
    <source>
        <dbReference type="EMBL" id="RFU28277.1"/>
    </source>
</evidence>
<evidence type="ECO:0000256" key="1">
    <source>
        <dbReference type="ARBA" id="ARBA00007682"/>
    </source>
</evidence>
<accession>A0A3E2H4Q3</accession>
<comment type="caution">
    <text evidence="6">The sequence shown here is derived from an EMBL/GenBank/DDBJ whole genome shotgun (WGS) entry which is preliminary data.</text>
</comment>
<feature type="compositionally biased region" description="Low complexity" evidence="4">
    <location>
        <begin position="130"/>
        <end position="153"/>
    </location>
</feature>
<reference evidence="6 7" key="1">
    <citation type="submission" date="2018-05" db="EMBL/GenBank/DDBJ databases">
        <title>Draft genome sequence of Scytalidium lignicola DSM 105466, a ubiquitous saprotrophic fungus.</title>
        <authorList>
            <person name="Buettner E."/>
            <person name="Gebauer A.M."/>
            <person name="Hofrichter M."/>
            <person name="Liers C."/>
            <person name="Kellner H."/>
        </authorList>
    </citation>
    <scope>NUCLEOTIDE SEQUENCE [LARGE SCALE GENOMIC DNA]</scope>
    <source>
        <strain evidence="6 7">DSM 105466</strain>
    </source>
</reference>
<feature type="compositionally biased region" description="Low complexity" evidence="4">
    <location>
        <begin position="98"/>
        <end position="112"/>
    </location>
</feature>
<dbReference type="PANTHER" id="PTHR23326">
    <property type="entry name" value="CCR4 NOT-RELATED"/>
    <property type="match status" value="1"/>
</dbReference>
<feature type="region of interest" description="Disordered" evidence="4">
    <location>
        <begin position="130"/>
        <end position="341"/>
    </location>
</feature>
<keyword evidence="7" id="KW-1185">Reference proteome</keyword>
<dbReference type="GO" id="GO:0000289">
    <property type="term" value="P:nuclear-transcribed mRNA poly(A) tail shortening"/>
    <property type="evidence" value="ECO:0007669"/>
    <property type="project" value="UniProtKB-ARBA"/>
</dbReference>
<dbReference type="InterPro" id="IPR040168">
    <property type="entry name" value="Not2/3/5"/>
</dbReference>
<comment type="similarity">
    <text evidence="1">Belongs to the CNOT2/3/5 family.</text>
</comment>
<dbReference type="Gene3D" id="2.30.30.1020">
    <property type="entry name" value="CCR4-NOT complex subunit 2/3/5, C-terminal domain"/>
    <property type="match status" value="1"/>
</dbReference>
<keyword evidence="3" id="KW-0804">Transcription</keyword>
<sequence length="519" mass="55739">MNRPGVGPQQLRGMPAGFGGQQQIPQTRNMTSRLPPSGKMATNGGTWTFGAGVPIGGGVGSGGGGLPNSRPNNPPMTSFAQTIGGPSQQAPLDPLEFPSLSNQSQQPLNSSQAGTWATAGIRNPVSNMRSLQSGISQQQTQQQQDDLFSSSSQAFRFSNQNAGGQPSQGQSNGTDEFPPLSRNVNGEASQDRPPSLHQNVGFAGQSSGIGFGSTNPSQQNRGNGLLNALSGSARVGTPTSSRVTSGGSLPGVPPTRSPHEGSRQVPGSTNESDSTFNSSNPISSNDDIAQHSSNNTPGPRIDGESQQDPSIPRPQAQDSSVSSSGNVEDTGPEVQDPLNGMSDIDKWGLKGFSFMMNSFPDYAALVTGADISNMGMDLNSAEPISSQIYSLWDNDPPRPAIPRYTLPECYRVHNVASLDSKMSNFNDEALIFMFYSNPGDIQQVMAAQELHNRNWRYHKKLQLWLTKDDLMVPQVIANGTERGYYIFFDIKQWHRERREFTLVYDDLETLPNGPRGPLV</sequence>
<protein>
    <recommendedName>
        <fullName evidence="5">NOT2/NOT3/NOT5 C-terminal domain-containing protein</fullName>
    </recommendedName>
</protein>
<feature type="non-terminal residue" evidence="6">
    <location>
        <position position="1"/>
    </location>
</feature>
<evidence type="ECO:0000256" key="2">
    <source>
        <dbReference type="ARBA" id="ARBA00023015"/>
    </source>
</evidence>
<feature type="domain" description="NOT2/NOT3/NOT5 C-terminal" evidence="5">
    <location>
        <begin position="386"/>
        <end position="507"/>
    </location>
</feature>
<dbReference type="Pfam" id="PF04153">
    <property type="entry name" value="NOT2_3_5_C"/>
    <property type="match status" value="1"/>
</dbReference>